<evidence type="ECO:0000313" key="1">
    <source>
        <dbReference type="EMBL" id="PNT74126.1"/>
    </source>
</evidence>
<gene>
    <name evidence="1" type="ORF">BRADI_1g08363v3</name>
</gene>
<organism evidence="1">
    <name type="scientific">Brachypodium distachyon</name>
    <name type="common">Purple false brome</name>
    <name type="synonym">Trachynia distachya</name>
    <dbReference type="NCBI Taxonomy" id="15368"/>
    <lineage>
        <taxon>Eukaryota</taxon>
        <taxon>Viridiplantae</taxon>
        <taxon>Streptophyta</taxon>
        <taxon>Embryophyta</taxon>
        <taxon>Tracheophyta</taxon>
        <taxon>Spermatophyta</taxon>
        <taxon>Magnoliopsida</taxon>
        <taxon>Liliopsida</taxon>
        <taxon>Poales</taxon>
        <taxon>Poaceae</taxon>
        <taxon>BOP clade</taxon>
        <taxon>Pooideae</taxon>
        <taxon>Stipodae</taxon>
        <taxon>Brachypodieae</taxon>
        <taxon>Brachypodium</taxon>
    </lineage>
</organism>
<proteinExistence type="predicted"/>
<dbReference type="AlphaFoldDB" id="A0A2K2DIM2"/>
<name>A0A2K2DIM2_BRADI</name>
<dbReference type="InParanoid" id="A0A2K2DIM2"/>
<evidence type="ECO:0000313" key="3">
    <source>
        <dbReference type="Proteomes" id="UP000008810"/>
    </source>
</evidence>
<reference evidence="1" key="2">
    <citation type="submission" date="2017-06" db="EMBL/GenBank/DDBJ databases">
        <title>WGS assembly of Brachypodium distachyon.</title>
        <authorList>
            <consortium name="The International Brachypodium Initiative"/>
            <person name="Lucas S."/>
            <person name="Harmon-Smith M."/>
            <person name="Lail K."/>
            <person name="Tice H."/>
            <person name="Grimwood J."/>
            <person name="Bruce D."/>
            <person name="Barry K."/>
            <person name="Shu S."/>
            <person name="Lindquist E."/>
            <person name="Wang M."/>
            <person name="Pitluck S."/>
            <person name="Vogel J.P."/>
            <person name="Garvin D.F."/>
            <person name="Mockler T.C."/>
            <person name="Schmutz J."/>
            <person name="Rokhsar D."/>
            <person name="Bevan M.W."/>
        </authorList>
    </citation>
    <scope>NUCLEOTIDE SEQUENCE</scope>
    <source>
        <strain evidence="1">Bd21</strain>
    </source>
</reference>
<accession>A0A2K2DIM2</accession>
<dbReference type="EnsemblPlants" id="PNT74126">
    <property type="protein sequence ID" value="PNT74126"/>
    <property type="gene ID" value="BRADI_1g08363v3"/>
</dbReference>
<reference evidence="2" key="3">
    <citation type="submission" date="2018-08" db="UniProtKB">
        <authorList>
            <consortium name="EnsemblPlants"/>
        </authorList>
    </citation>
    <scope>IDENTIFICATION</scope>
    <source>
        <strain evidence="2">cv. Bd21</strain>
    </source>
</reference>
<reference evidence="1 2" key="1">
    <citation type="journal article" date="2010" name="Nature">
        <title>Genome sequencing and analysis of the model grass Brachypodium distachyon.</title>
        <authorList>
            <consortium name="International Brachypodium Initiative"/>
        </authorList>
    </citation>
    <scope>NUCLEOTIDE SEQUENCE [LARGE SCALE GENOMIC DNA]</scope>
    <source>
        <strain evidence="1 2">Bd21</strain>
    </source>
</reference>
<dbReference type="EMBL" id="CM000880">
    <property type="protein sequence ID" value="PNT74126.1"/>
    <property type="molecule type" value="Genomic_DNA"/>
</dbReference>
<sequence length="137" mass="15381">MAHGCLLLLSSQPWPPSFTPSDPATPSLSIAFLMASRWMATMRVLVNYRCGGWPSKEMAHLLRVLASPWRPLPFSCRGGCLMMLVVAPVGSHRVTMFMWAAQLLLEIACPVSVRFLVARYQHVLFNFALLIQFTFVI</sequence>
<dbReference type="Gramene" id="PNT74126">
    <property type="protein sequence ID" value="PNT74126"/>
    <property type="gene ID" value="BRADI_1g08363v3"/>
</dbReference>
<evidence type="ECO:0000313" key="2">
    <source>
        <dbReference type="EnsemblPlants" id="PNT74126"/>
    </source>
</evidence>
<dbReference type="Proteomes" id="UP000008810">
    <property type="component" value="Chromosome 1"/>
</dbReference>
<protein>
    <submittedName>
        <fullName evidence="1 2">Uncharacterized protein</fullName>
    </submittedName>
</protein>
<keyword evidence="3" id="KW-1185">Reference proteome</keyword>